<reference evidence="2 3" key="1">
    <citation type="submission" date="2020-05" db="EMBL/GenBank/DDBJ databases">
        <authorList>
            <person name="Campoy J."/>
            <person name="Schneeberger K."/>
            <person name="Spophaly S."/>
        </authorList>
    </citation>
    <scope>NUCLEOTIDE SEQUENCE [LARGE SCALE GENOMIC DNA]</scope>
    <source>
        <strain evidence="2">PruArmRojPasFocal</strain>
    </source>
</reference>
<evidence type="ECO:0000313" key="3">
    <source>
        <dbReference type="Proteomes" id="UP000507222"/>
    </source>
</evidence>
<accession>A0A6J5TK63</accession>
<proteinExistence type="predicted"/>
<gene>
    <name evidence="2" type="ORF">CURHAP_LOCUS4176</name>
</gene>
<sequence>MFTYSLTNKGLGNKVLVCHRNLLCGVGAGLAIEVSHRLQGFPSFGGGVGVVLVDGGLTISLAISNAEAVDVVGLDDLDGLKATRFLLVGWLLTIKDYHKDSLVGTMKRTWHTKEEFSSVTLEDSKRILFSFKSDLDCKRVMRLDHVGSGCEFKNSGVIDKEQCCRWKTSIKDVFHIRVPNGLTRRILGFGEELHSQKLASGSHVSPVGTVHSHYVAFAAKKDISLGSYDTLHRVSEGSLPKKIRKEILGAQTKDVVPDNMPYECTSTTHNVNSLPPSCHEGSSSFGKRGFKRMRGERPRGC</sequence>
<organism evidence="2 3">
    <name type="scientific">Prunus armeniaca</name>
    <name type="common">Apricot</name>
    <name type="synonym">Armeniaca vulgaris</name>
    <dbReference type="NCBI Taxonomy" id="36596"/>
    <lineage>
        <taxon>Eukaryota</taxon>
        <taxon>Viridiplantae</taxon>
        <taxon>Streptophyta</taxon>
        <taxon>Embryophyta</taxon>
        <taxon>Tracheophyta</taxon>
        <taxon>Spermatophyta</taxon>
        <taxon>Magnoliopsida</taxon>
        <taxon>eudicotyledons</taxon>
        <taxon>Gunneridae</taxon>
        <taxon>Pentapetalae</taxon>
        <taxon>rosids</taxon>
        <taxon>fabids</taxon>
        <taxon>Rosales</taxon>
        <taxon>Rosaceae</taxon>
        <taxon>Amygdaloideae</taxon>
        <taxon>Amygdaleae</taxon>
        <taxon>Prunus</taxon>
    </lineage>
</organism>
<evidence type="ECO:0000313" key="2">
    <source>
        <dbReference type="EMBL" id="CAB4263627.1"/>
    </source>
</evidence>
<feature type="compositionally biased region" description="Polar residues" evidence="1">
    <location>
        <begin position="274"/>
        <end position="285"/>
    </location>
</feature>
<evidence type="ECO:0008006" key="4">
    <source>
        <dbReference type="Google" id="ProtNLM"/>
    </source>
</evidence>
<dbReference type="AlphaFoldDB" id="A0A6J5TK63"/>
<dbReference type="Proteomes" id="UP000507222">
    <property type="component" value="Unassembled WGS sequence"/>
</dbReference>
<evidence type="ECO:0000256" key="1">
    <source>
        <dbReference type="SAM" id="MobiDB-lite"/>
    </source>
</evidence>
<dbReference type="EMBL" id="CAEKDK010000001">
    <property type="protein sequence ID" value="CAB4263627.1"/>
    <property type="molecule type" value="Genomic_DNA"/>
</dbReference>
<feature type="region of interest" description="Disordered" evidence="1">
    <location>
        <begin position="274"/>
        <end position="301"/>
    </location>
</feature>
<name>A0A6J5TK63_PRUAR</name>
<protein>
    <recommendedName>
        <fullName evidence="4">DUF4283 domain-containing protein</fullName>
    </recommendedName>
</protein>